<reference evidence="2 3" key="1">
    <citation type="submission" date="2020-12" db="EMBL/GenBank/DDBJ databases">
        <title>Halosimplex halophilum sp. nov. and Halosimplex salinum sp. nov., two new members of the genus Halosimplex.</title>
        <authorList>
            <person name="Cui H.L."/>
        </authorList>
    </citation>
    <scope>NUCLEOTIDE SEQUENCE [LARGE SCALE GENOMIC DNA]</scope>
    <source>
        <strain evidence="2 3">YGH94</strain>
    </source>
</reference>
<sequence>MVEDRVTDGKRVAQLLSSELSGRDRDTLGDVAVVDADPDAEPSPEGTVGYGVAYRDERVGTVRIYPDAAALTVESAVDPTDDGPATDHSLAERVADAVAGPDLSVTEDGAVRIESGAAVKRAVDALVAGLSDED</sequence>
<feature type="domain" description="DUF7993" evidence="1">
    <location>
        <begin position="1"/>
        <end position="130"/>
    </location>
</feature>
<dbReference type="KEGG" id="hlt:I7X12_01345"/>
<evidence type="ECO:0000313" key="3">
    <source>
        <dbReference type="Proteomes" id="UP000595001"/>
    </source>
</evidence>
<dbReference type="Pfam" id="PF25956">
    <property type="entry name" value="DUF7993"/>
    <property type="match status" value="1"/>
</dbReference>
<name>A0A7T3FZ86_9EURY</name>
<dbReference type="AlphaFoldDB" id="A0A7T3FZ86"/>
<proteinExistence type="predicted"/>
<dbReference type="EMBL" id="CP065856">
    <property type="protein sequence ID" value="QPV63307.1"/>
    <property type="molecule type" value="Genomic_DNA"/>
</dbReference>
<dbReference type="GeneID" id="60587096"/>
<gene>
    <name evidence="2" type="ORF">I7X12_01345</name>
</gene>
<accession>A0A7T3FZ86</accession>
<dbReference type="InterPro" id="IPR058306">
    <property type="entry name" value="DUF7993"/>
</dbReference>
<dbReference type="RefSeq" id="WP_198062097.1">
    <property type="nucleotide sequence ID" value="NZ_CP065856.1"/>
</dbReference>
<organism evidence="2 3">
    <name type="scientific">Halosimplex litoreum</name>
    <dbReference type="NCBI Taxonomy" id="1198301"/>
    <lineage>
        <taxon>Archaea</taxon>
        <taxon>Methanobacteriati</taxon>
        <taxon>Methanobacteriota</taxon>
        <taxon>Stenosarchaea group</taxon>
        <taxon>Halobacteria</taxon>
        <taxon>Halobacteriales</taxon>
        <taxon>Haloarculaceae</taxon>
        <taxon>Halosimplex</taxon>
    </lineage>
</organism>
<evidence type="ECO:0000259" key="1">
    <source>
        <dbReference type="Pfam" id="PF25956"/>
    </source>
</evidence>
<dbReference type="OrthoDB" id="242585at2157"/>
<protein>
    <recommendedName>
        <fullName evidence="1">DUF7993 domain-containing protein</fullName>
    </recommendedName>
</protein>
<keyword evidence="3" id="KW-1185">Reference proteome</keyword>
<evidence type="ECO:0000313" key="2">
    <source>
        <dbReference type="EMBL" id="QPV63307.1"/>
    </source>
</evidence>
<dbReference type="Proteomes" id="UP000595001">
    <property type="component" value="Chromosome"/>
</dbReference>